<keyword evidence="11" id="KW-0614">Plasmid</keyword>
<dbReference type="InterPro" id="IPR036850">
    <property type="entry name" value="NDK-like_dom_sf"/>
</dbReference>
<evidence type="ECO:0000256" key="6">
    <source>
        <dbReference type="ARBA" id="ARBA00022840"/>
    </source>
</evidence>
<keyword evidence="7" id="KW-0546">Nucleotide metabolism</keyword>
<dbReference type="SUPFAM" id="SSF54919">
    <property type="entry name" value="Nucleoside diphosphate kinase, NDK"/>
    <property type="match status" value="1"/>
</dbReference>
<dbReference type="EMBL" id="CP016179">
    <property type="protein sequence ID" value="ANO35414.1"/>
    <property type="molecule type" value="Genomic_DNA"/>
</dbReference>
<keyword evidence="4" id="KW-0547">Nucleotide-binding</keyword>
<keyword evidence="6" id="KW-0067">ATP-binding</keyword>
<dbReference type="GO" id="GO:0004550">
    <property type="term" value="F:nucleoside diphosphate kinase activity"/>
    <property type="evidence" value="ECO:0007669"/>
    <property type="project" value="InterPro"/>
</dbReference>
<geneLocation type="plasmid" evidence="11 12">
    <name>unnamed1</name>
</geneLocation>
<evidence type="ECO:0000313" key="12">
    <source>
        <dbReference type="Proteomes" id="UP000092018"/>
    </source>
</evidence>
<dbReference type="PROSITE" id="PS51374">
    <property type="entry name" value="NDPK_LIKE"/>
    <property type="match status" value="1"/>
</dbReference>
<dbReference type="GO" id="GO:0005524">
    <property type="term" value="F:ATP binding"/>
    <property type="evidence" value="ECO:0007669"/>
    <property type="project" value="UniProtKB-KW"/>
</dbReference>
<evidence type="ECO:0000256" key="2">
    <source>
        <dbReference type="ARBA" id="ARBA00022553"/>
    </source>
</evidence>
<dbReference type="Pfam" id="PF00334">
    <property type="entry name" value="NDK"/>
    <property type="match status" value="1"/>
</dbReference>
<feature type="domain" description="Nucleoside diphosphate kinase-like" evidence="10">
    <location>
        <begin position="4"/>
        <end position="137"/>
    </location>
</feature>
<dbReference type="RefSeq" id="WP_065211176.1">
    <property type="nucleotide sequence ID" value="NZ_CP016179.1"/>
</dbReference>
<feature type="binding site" evidence="8">
    <location>
        <position position="12"/>
    </location>
    <ligand>
        <name>ATP</name>
        <dbReference type="ChEBI" id="CHEBI:30616"/>
    </ligand>
</feature>
<gene>
    <name evidence="11" type="ORF">A6E01_19570</name>
</gene>
<feature type="binding site" evidence="8">
    <location>
        <position position="113"/>
    </location>
    <ligand>
        <name>ATP</name>
        <dbReference type="ChEBI" id="CHEBI:30616"/>
    </ligand>
</feature>
<dbReference type="AlphaFoldDB" id="A0AAN0XZC4"/>
<dbReference type="PANTHER" id="PTHR46161">
    <property type="entry name" value="NUCLEOSIDE DIPHOSPHATE KINASE"/>
    <property type="match status" value="1"/>
</dbReference>
<keyword evidence="2" id="KW-0597">Phosphoprotein</keyword>
<feature type="binding site" evidence="8">
    <location>
        <position position="58"/>
    </location>
    <ligand>
        <name>ATP</name>
        <dbReference type="ChEBI" id="CHEBI:30616"/>
    </ligand>
</feature>
<dbReference type="KEGG" id="vbr:A6E01_19570"/>
<dbReference type="GO" id="GO:0006183">
    <property type="term" value="P:GTP biosynthetic process"/>
    <property type="evidence" value="ECO:0007669"/>
    <property type="project" value="InterPro"/>
</dbReference>
<reference evidence="11 12" key="1">
    <citation type="submission" date="2016-06" db="EMBL/GenBank/DDBJ databases">
        <title>Adaptive Radiation by Waves of Gene Transfer Leads to Fine-Scale Resource Partitioning in Marine Microbes.</title>
        <authorList>
            <person name="Hehemann J.-H."/>
            <person name="Arevalo P."/>
            <person name="Datta M.S."/>
            <person name="Yu X."/>
            <person name="Corzett C."/>
            <person name="Henschel A."/>
            <person name="Preheim S.P."/>
            <person name="Timberlake S."/>
            <person name="Alm E.J."/>
            <person name="Polz M.F."/>
        </authorList>
    </citation>
    <scope>NUCLEOTIDE SEQUENCE [LARGE SCALE GENOMIC DNA]</scope>
    <source>
        <strain evidence="11 12">FF50</strain>
        <plasmid evidence="11 12">unnamed1</plasmid>
    </source>
</reference>
<evidence type="ECO:0000256" key="1">
    <source>
        <dbReference type="ARBA" id="ARBA00008142"/>
    </source>
</evidence>
<comment type="similarity">
    <text evidence="1 8 9">Belongs to the NDK family.</text>
</comment>
<feature type="binding site" evidence="8">
    <location>
        <position position="103"/>
    </location>
    <ligand>
        <name>ATP</name>
        <dbReference type="ChEBI" id="CHEBI:30616"/>
    </ligand>
</feature>
<evidence type="ECO:0000313" key="11">
    <source>
        <dbReference type="EMBL" id="ANO35414.1"/>
    </source>
</evidence>
<dbReference type="PRINTS" id="PR01243">
    <property type="entry name" value="NUCDPKINASE"/>
</dbReference>
<dbReference type="SMART" id="SM00562">
    <property type="entry name" value="NDK"/>
    <property type="match status" value="1"/>
</dbReference>
<evidence type="ECO:0000256" key="4">
    <source>
        <dbReference type="ARBA" id="ARBA00022741"/>
    </source>
</evidence>
<protein>
    <recommendedName>
        <fullName evidence="10">Nucleoside diphosphate kinase-like domain-containing protein</fullName>
    </recommendedName>
</protein>
<sequence>MAKIQRTLGMVKPCNFKNSKSIMTNIKDAGFTLSGATCFRWSKQAAAEFYIEHKDKPFYGELIDYLTEGDVLVFVLEGEDVVSRFRKFVGNTDPKKAAKGTLRALYGESKARNGIHSSANVGDAEREIALSGVMAVDAGS</sequence>
<dbReference type="GO" id="GO:0006228">
    <property type="term" value="P:UTP biosynthetic process"/>
    <property type="evidence" value="ECO:0007669"/>
    <property type="project" value="InterPro"/>
</dbReference>
<evidence type="ECO:0000256" key="7">
    <source>
        <dbReference type="ARBA" id="ARBA00023080"/>
    </source>
</evidence>
<keyword evidence="5" id="KW-0418">Kinase</keyword>
<dbReference type="GO" id="GO:0006241">
    <property type="term" value="P:CTP biosynthetic process"/>
    <property type="evidence" value="ECO:0007669"/>
    <property type="project" value="InterPro"/>
</dbReference>
<organism evidence="11 12">
    <name type="scientific">Vibrio breoganii</name>
    <dbReference type="NCBI Taxonomy" id="553239"/>
    <lineage>
        <taxon>Bacteria</taxon>
        <taxon>Pseudomonadati</taxon>
        <taxon>Pseudomonadota</taxon>
        <taxon>Gammaproteobacteria</taxon>
        <taxon>Vibrionales</taxon>
        <taxon>Vibrionaceae</taxon>
        <taxon>Vibrio</taxon>
    </lineage>
</organism>
<feature type="active site" description="Pros-phosphohistidine intermediate" evidence="8">
    <location>
        <position position="116"/>
    </location>
</feature>
<accession>A0AAN0XZC4</accession>
<dbReference type="InterPro" id="IPR001564">
    <property type="entry name" value="Nucleoside_diP_kinase"/>
</dbReference>
<evidence type="ECO:0000256" key="5">
    <source>
        <dbReference type="ARBA" id="ARBA00022777"/>
    </source>
</evidence>
<evidence type="ECO:0000256" key="8">
    <source>
        <dbReference type="PROSITE-ProRule" id="PRU00706"/>
    </source>
</evidence>
<keyword evidence="3" id="KW-0808">Transferase</keyword>
<dbReference type="InterPro" id="IPR034907">
    <property type="entry name" value="NDK-like_dom"/>
</dbReference>
<evidence type="ECO:0000259" key="10">
    <source>
        <dbReference type="SMART" id="SM00562"/>
    </source>
</evidence>
<name>A0AAN0XZC4_9VIBR</name>
<evidence type="ECO:0000256" key="9">
    <source>
        <dbReference type="RuleBase" id="RU004011"/>
    </source>
</evidence>
<feature type="binding site" evidence="8">
    <location>
        <position position="86"/>
    </location>
    <ligand>
        <name>ATP</name>
        <dbReference type="ChEBI" id="CHEBI:30616"/>
    </ligand>
</feature>
<dbReference type="Proteomes" id="UP000092018">
    <property type="component" value="Plasmid unnamed1"/>
</dbReference>
<feature type="binding site" evidence="8">
    <location>
        <position position="92"/>
    </location>
    <ligand>
        <name>ATP</name>
        <dbReference type="ChEBI" id="CHEBI:30616"/>
    </ligand>
</feature>
<dbReference type="PANTHER" id="PTHR46161:SF3">
    <property type="entry name" value="NUCLEOSIDE DIPHOSPHATE KINASE DDB_G0292928-RELATED"/>
    <property type="match status" value="1"/>
</dbReference>
<dbReference type="Gene3D" id="3.30.70.141">
    <property type="entry name" value="Nucleoside diphosphate kinase-like domain"/>
    <property type="match status" value="1"/>
</dbReference>
<proteinExistence type="inferred from homology"/>
<evidence type="ECO:0000256" key="3">
    <source>
        <dbReference type="ARBA" id="ARBA00022679"/>
    </source>
</evidence>